<keyword evidence="3" id="KW-1133">Transmembrane helix</keyword>
<evidence type="ECO:0000256" key="3">
    <source>
        <dbReference type="SAM" id="Phobius"/>
    </source>
</evidence>
<feature type="domain" description="Hint" evidence="4">
    <location>
        <begin position="215"/>
        <end position="320"/>
    </location>
</feature>
<dbReference type="Pfam" id="PF07591">
    <property type="entry name" value="PT-HINT"/>
    <property type="match status" value="1"/>
</dbReference>
<dbReference type="InterPro" id="IPR030934">
    <property type="entry name" value="Intein_C"/>
</dbReference>
<dbReference type="AlphaFoldDB" id="A0A931GHC4"/>
<accession>A0A931GHC4</accession>
<feature type="coiled-coil region" evidence="1">
    <location>
        <begin position="180"/>
        <end position="207"/>
    </location>
</feature>
<gene>
    <name evidence="5" type="ORF">IW256_001386</name>
</gene>
<proteinExistence type="predicted"/>
<keyword evidence="3" id="KW-0472">Membrane</keyword>
<dbReference type="NCBIfam" id="TIGR01443">
    <property type="entry name" value="intein_Cterm"/>
    <property type="match status" value="1"/>
</dbReference>
<dbReference type="SMART" id="SM00306">
    <property type="entry name" value="HintN"/>
    <property type="match status" value="1"/>
</dbReference>
<comment type="caution">
    <text evidence="5">The sequence shown here is derived from an EMBL/GenBank/DDBJ whole genome shotgun (WGS) entry which is preliminary data.</text>
</comment>
<protein>
    <recommendedName>
        <fullName evidence="4">Hint domain-containing protein</fullName>
    </recommendedName>
</protein>
<dbReference type="SUPFAM" id="SSF51294">
    <property type="entry name" value="Hedgehog/intein (Hint) domain"/>
    <property type="match status" value="1"/>
</dbReference>
<keyword evidence="6" id="KW-1185">Reference proteome</keyword>
<dbReference type="PROSITE" id="PS50818">
    <property type="entry name" value="INTEIN_C_TER"/>
    <property type="match status" value="1"/>
</dbReference>
<dbReference type="Pfam" id="PF18431">
    <property type="entry name" value="RNAse_A_bac"/>
    <property type="match status" value="1"/>
</dbReference>
<dbReference type="EMBL" id="JADOUA010000001">
    <property type="protein sequence ID" value="MBG6087273.1"/>
    <property type="molecule type" value="Genomic_DNA"/>
</dbReference>
<name>A0A931GHC4_9ACTN</name>
<dbReference type="InterPro" id="IPR036844">
    <property type="entry name" value="Hint_dom_sf"/>
</dbReference>
<reference evidence="5" key="1">
    <citation type="submission" date="2020-11" db="EMBL/GenBank/DDBJ databases">
        <title>Sequencing the genomes of 1000 actinobacteria strains.</title>
        <authorList>
            <person name="Klenk H.-P."/>
        </authorList>
    </citation>
    <scope>NUCLEOTIDE SEQUENCE</scope>
    <source>
        <strain evidence="5">DSM 43175</strain>
    </source>
</reference>
<evidence type="ECO:0000259" key="4">
    <source>
        <dbReference type="SMART" id="SM00306"/>
    </source>
</evidence>
<evidence type="ECO:0000313" key="5">
    <source>
        <dbReference type="EMBL" id="MBG6087273.1"/>
    </source>
</evidence>
<evidence type="ECO:0000256" key="2">
    <source>
        <dbReference type="SAM" id="MobiDB-lite"/>
    </source>
</evidence>
<dbReference type="Gene3D" id="2.170.16.10">
    <property type="entry name" value="Hedgehog/Intein (Hint) domain"/>
    <property type="match status" value="1"/>
</dbReference>
<dbReference type="Proteomes" id="UP000614047">
    <property type="component" value="Unassembled WGS sequence"/>
</dbReference>
<feature type="compositionally biased region" description="Basic and acidic residues" evidence="2">
    <location>
        <begin position="91"/>
        <end position="100"/>
    </location>
</feature>
<feature type="region of interest" description="Disordered" evidence="2">
    <location>
        <begin position="56"/>
        <end position="110"/>
    </location>
</feature>
<dbReference type="RefSeq" id="WP_197010163.1">
    <property type="nucleotide sequence ID" value="NZ_BAABES010000006.1"/>
</dbReference>
<keyword evidence="1" id="KW-0175">Coiled coil</keyword>
<feature type="compositionally biased region" description="Low complexity" evidence="2">
    <location>
        <begin position="60"/>
        <end position="80"/>
    </location>
</feature>
<evidence type="ECO:0000256" key="1">
    <source>
        <dbReference type="SAM" id="Coils"/>
    </source>
</evidence>
<keyword evidence="3" id="KW-0812">Transmembrane</keyword>
<feature type="region of interest" description="Disordered" evidence="2">
    <location>
        <begin position="366"/>
        <end position="385"/>
    </location>
</feature>
<organism evidence="5 6">
    <name type="scientific">Actinomadura viridis</name>
    <dbReference type="NCBI Taxonomy" id="58110"/>
    <lineage>
        <taxon>Bacteria</taxon>
        <taxon>Bacillati</taxon>
        <taxon>Actinomycetota</taxon>
        <taxon>Actinomycetes</taxon>
        <taxon>Streptosporangiales</taxon>
        <taxon>Thermomonosporaceae</taxon>
        <taxon>Actinomadura</taxon>
    </lineage>
</organism>
<dbReference type="InterPro" id="IPR041436">
    <property type="entry name" value="RNAse_A_bac"/>
</dbReference>
<dbReference type="CDD" id="cd00081">
    <property type="entry name" value="Hint"/>
    <property type="match status" value="1"/>
</dbReference>
<dbReference type="InterPro" id="IPR003587">
    <property type="entry name" value="Hint_dom_N"/>
</dbReference>
<evidence type="ECO:0000313" key="6">
    <source>
        <dbReference type="Proteomes" id="UP000614047"/>
    </source>
</evidence>
<feature type="transmembrane region" description="Helical" evidence="3">
    <location>
        <begin position="12"/>
        <end position="34"/>
    </location>
</feature>
<sequence length="505" mass="54557">MLRRLGDRGEGSLSYIGVILLIAAVAGAVTVVAIPEQVTASIRSAVCMVTRDNDCEDGRPGATPSGGTPSGGPSSAPATPQVSGSPVGETPEERELREARAAAGKADQDAQSLENEWANFDLLKEIGALGLDFIAGDIINCVKKPNFGDCAWALIGLVPWGKIGKLLKAIPKVIKLVDRFLDLKRRLDKARAARKAAKSRLDDAIEACRKKQPQPNSFPPGTPVLMADGSRRPIEKVRVGDRVHAADPETGRAGVRTVTDRIVGEGRKRLVDLTVDLDGRLGGPTATLTATSGHPFWVAGTDDWIDGGRLVFGDTLVTPGGGTVMVLKSRRYERAQKVYNLTVDDLETYYVAAGSLNLLVHNCRDLDKHEEPQPPPRPADPLRQGHTLKDHVNATDDELLRHAQAPNNPSNRASRWANRQKAEEVIDHALDDPANQQKIQNWLAKVGKGQAKDTFELRGRFGDGSLGDVMLSDGTKKAAGNGYRIVLKRAKGHKPGWYVYTAYPE</sequence>